<dbReference type="EMBL" id="JAGXEW010000009">
    <property type="protein sequence ID" value="KAK1168110.1"/>
    <property type="molecule type" value="Genomic_DNA"/>
</dbReference>
<comment type="caution">
    <text evidence="2">The sequence shown here is derived from an EMBL/GenBank/DDBJ whole genome shotgun (WGS) entry which is preliminary data.</text>
</comment>
<reference evidence="2" key="1">
    <citation type="submission" date="2022-02" db="EMBL/GenBank/DDBJ databases">
        <title>Atlantic sturgeon de novo genome assembly.</title>
        <authorList>
            <person name="Stock M."/>
            <person name="Klopp C."/>
            <person name="Guiguen Y."/>
            <person name="Cabau C."/>
            <person name="Parinello H."/>
            <person name="Santidrian Yebra-Pimentel E."/>
            <person name="Kuhl H."/>
            <person name="Dirks R.P."/>
            <person name="Guessner J."/>
            <person name="Wuertz S."/>
            <person name="Du K."/>
            <person name="Schartl M."/>
        </authorList>
    </citation>
    <scope>NUCLEOTIDE SEQUENCE</scope>
    <source>
        <strain evidence="2">STURGEONOMICS-FGT-2020</strain>
        <tissue evidence="2">Whole blood</tissue>
    </source>
</reference>
<dbReference type="Gene3D" id="6.10.250.2320">
    <property type="match status" value="1"/>
</dbReference>
<proteinExistence type="predicted"/>
<dbReference type="Proteomes" id="UP001230051">
    <property type="component" value="Unassembled WGS sequence"/>
</dbReference>
<evidence type="ECO:0000313" key="3">
    <source>
        <dbReference type="Proteomes" id="UP001230051"/>
    </source>
</evidence>
<name>A0AAD8DF00_ACIOX</name>
<keyword evidence="3" id="KW-1185">Reference proteome</keyword>
<protein>
    <submittedName>
        <fullName evidence="2">Uncharacterized protein</fullName>
    </submittedName>
</protein>
<gene>
    <name evidence="2" type="ORF">AOXY_G10979</name>
</gene>
<sequence length="388" mass="43562">MDLDYFFRGIRGNEDRYLQSLEQICRKYSAEREDSIIVDLETMTCQTPDGILPWDGEVVYSKELKRKKKLIDKQKKCKDAVNDEEMMGNDSRYSETGQDSADGHSIQDLHDEETTVHDCDIRISEDTMDNSNFLQDLHSDEEKTVNEDDSMSSETAHDCVASNQTVSSVFLLGDDCIMLEASQNPAEDETLEGPSEIGGVLSMDVGKQYRVDVDILMQDEEDLPGYVLVDWVQKSQQSPNNFENSMGYHGERNKEHASFVVTPVKAPNRLKPLEETFDVTNVSGLESSNSSSDSFLADLYPGMVAKMQNRESICNQSMFFLQHAELQTNPLEIAQIPKNYTCLVGGGHKQSPLKVIQGKDGIIFVKMQNPVSPTIPSSKLFSRGHPDC</sequence>
<evidence type="ECO:0000313" key="2">
    <source>
        <dbReference type="EMBL" id="KAK1168110.1"/>
    </source>
</evidence>
<evidence type="ECO:0000256" key="1">
    <source>
        <dbReference type="SAM" id="MobiDB-lite"/>
    </source>
</evidence>
<feature type="region of interest" description="Disordered" evidence="1">
    <location>
        <begin position="81"/>
        <end position="105"/>
    </location>
</feature>
<organism evidence="2 3">
    <name type="scientific">Acipenser oxyrinchus oxyrinchus</name>
    <dbReference type="NCBI Taxonomy" id="40147"/>
    <lineage>
        <taxon>Eukaryota</taxon>
        <taxon>Metazoa</taxon>
        <taxon>Chordata</taxon>
        <taxon>Craniata</taxon>
        <taxon>Vertebrata</taxon>
        <taxon>Euteleostomi</taxon>
        <taxon>Actinopterygii</taxon>
        <taxon>Chondrostei</taxon>
        <taxon>Acipenseriformes</taxon>
        <taxon>Acipenseridae</taxon>
        <taxon>Acipenser</taxon>
    </lineage>
</organism>
<accession>A0AAD8DF00</accession>
<dbReference type="AlphaFoldDB" id="A0AAD8DF00"/>